<gene>
    <name evidence="2" type="ORF">Nepgr_031738</name>
</gene>
<proteinExistence type="predicted"/>
<evidence type="ECO:0000313" key="3">
    <source>
        <dbReference type="Proteomes" id="UP001279734"/>
    </source>
</evidence>
<organism evidence="2 3">
    <name type="scientific">Nepenthes gracilis</name>
    <name type="common">Slender pitcher plant</name>
    <dbReference type="NCBI Taxonomy" id="150966"/>
    <lineage>
        <taxon>Eukaryota</taxon>
        <taxon>Viridiplantae</taxon>
        <taxon>Streptophyta</taxon>
        <taxon>Embryophyta</taxon>
        <taxon>Tracheophyta</taxon>
        <taxon>Spermatophyta</taxon>
        <taxon>Magnoliopsida</taxon>
        <taxon>eudicotyledons</taxon>
        <taxon>Gunneridae</taxon>
        <taxon>Pentapetalae</taxon>
        <taxon>Caryophyllales</taxon>
        <taxon>Nepenthaceae</taxon>
        <taxon>Nepenthes</taxon>
    </lineage>
</organism>
<sequence>MCIKALKTAPSRSSFPPSTWSPNSITKSSTGHPDRRRESVDNSITSSMPHVHHQKIKAIGLTEYPTS</sequence>
<dbReference type="EMBL" id="BSYO01000037">
    <property type="protein sequence ID" value="GMH29895.1"/>
    <property type="molecule type" value="Genomic_DNA"/>
</dbReference>
<feature type="compositionally biased region" description="Polar residues" evidence="1">
    <location>
        <begin position="10"/>
        <end position="31"/>
    </location>
</feature>
<dbReference type="Proteomes" id="UP001279734">
    <property type="component" value="Unassembled WGS sequence"/>
</dbReference>
<feature type="region of interest" description="Disordered" evidence="1">
    <location>
        <begin position="1"/>
        <end position="67"/>
    </location>
</feature>
<dbReference type="AlphaFoldDB" id="A0AAD3Y743"/>
<name>A0AAD3Y743_NEPGR</name>
<evidence type="ECO:0000313" key="2">
    <source>
        <dbReference type="EMBL" id="GMH29895.1"/>
    </source>
</evidence>
<keyword evidence="3" id="KW-1185">Reference proteome</keyword>
<comment type="caution">
    <text evidence="2">The sequence shown here is derived from an EMBL/GenBank/DDBJ whole genome shotgun (WGS) entry which is preliminary data.</text>
</comment>
<protein>
    <submittedName>
        <fullName evidence="2">Uncharacterized protein</fullName>
    </submittedName>
</protein>
<evidence type="ECO:0000256" key="1">
    <source>
        <dbReference type="SAM" id="MobiDB-lite"/>
    </source>
</evidence>
<accession>A0AAD3Y743</accession>
<reference evidence="2" key="1">
    <citation type="submission" date="2023-05" db="EMBL/GenBank/DDBJ databases">
        <title>Nepenthes gracilis genome sequencing.</title>
        <authorList>
            <person name="Fukushima K."/>
        </authorList>
    </citation>
    <scope>NUCLEOTIDE SEQUENCE</scope>
    <source>
        <strain evidence="2">SING2019-196</strain>
    </source>
</reference>